<evidence type="ECO:0000313" key="2">
    <source>
        <dbReference type="Proteomes" id="UP000073492"/>
    </source>
</evidence>
<organism evidence="1 2">
    <name type="scientific">Pseudocercospora musae</name>
    <dbReference type="NCBI Taxonomy" id="113226"/>
    <lineage>
        <taxon>Eukaryota</taxon>
        <taxon>Fungi</taxon>
        <taxon>Dikarya</taxon>
        <taxon>Ascomycota</taxon>
        <taxon>Pezizomycotina</taxon>
        <taxon>Dothideomycetes</taxon>
        <taxon>Dothideomycetidae</taxon>
        <taxon>Mycosphaerellales</taxon>
        <taxon>Mycosphaerellaceae</taxon>
        <taxon>Pseudocercospora</taxon>
    </lineage>
</organism>
<dbReference type="AlphaFoldDB" id="A0A139HFI2"/>
<keyword evidence="2" id="KW-1185">Reference proteome</keyword>
<gene>
    <name evidence="1" type="ORF">AC579_1920</name>
</gene>
<name>A0A139HFI2_9PEZI</name>
<evidence type="ECO:0000313" key="1">
    <source>
        <dbReference type="EMBL" id="KXT01210.1"/>
    </source>
</evidence>
<accession>A0A139HFI2</accession>
<comment type="caution">
    <text evidence="1">The sequence shown here is derived from an EMBL/GenBank/DDBJ whole genome shotgun (WGS) entry which is preliminary data.</text>
</comment>
<proteinExistence type="predicted"/>
<dbReference type="EMBL" id="LFZO01000662">
    <property type="protein sequence ID" value="KXT01210.1"/>
    <property type="molecule type" value="Genomic_DNA"/>
</dbReference>
<sequence length="134" mass="14984">MTCDESDLPVPRTVGVHSPSASLRCCIHQVFQITSNVSSRSPQVDEQVVDQLRSKLREPCVAALGENEGRELSSDHAARYRIHVNRSKDAFDLGNTAADKSMSYKTSALINLFVKVLSQTMKRLNSYDFLRNRA</sequence>
<protein>
    <submittedName>
        <fullName evidence="1">Uncharacterized protein</fullName>
    </submittedName>
</protein>
<dbReference type="Proteomes" id="UP000073492">
    <property type="component" value="Unassembled WGS sequence"/>
</dbReference>
<reference evidence="1 2" key="1">
    <citation type="submission" date="2015-07" db="EMBL/GenBank/DDBJ databases">
        <title>Comparative genomics of the Sigatoka disease complex on banana suggests a link between parallel evolutionary changes in Pseudocercospora fijiensis and Pseudocercospora eumusae and increased virulence on the banana host.</title>
        <authorList>
            <person name="Chang T.-C."/>
            <person name="Salvucci A."/>
            <person name="Crous P.W."/>
            <person name="Stergiopoulos I."/>
        </authorList>
    </citation>
    <scope>NUCLEOTIDE SEQUENCE [LARGE SCALE GENOMIC DNA]</scope>
    <source>
        <strain evidence="1 2">CBS 116634</strain>
    </source>
</reference>